<dbReference type="EMBL" id="JAQQWM010000008">
    <property type="protein sequence ID" value="KAK8052700.1"/>
    <property type="molecule type" value="Genomic_DNA"/>
</dbReference>
<keyword evidence="3" id="KW-1185">Reference proteome</keyword>
<name>A0ABR1U3P6_9PEZI</name>
<accession>A0ABR1U3P6</accession>
<evidence type="ECO:0000256" key="1">
    <source>
        <dbReference type="SAM" id="MobiDB-lite"/>
    </source>
</evidence>
<proteinExistence type="predicted"/>
<sequence>MLLSILRVVGTYSGEVAFDDDNGRRVVNRGDIGFRECVIGAQVRGRGAVRKAVKEVVEGLTPRCMVGFEMAVGGSHVGEPLVHGHLEPFIIGNVSPPSQPMVSLQGRLQGSYRRLPPVSRASRPKQPSLAPGKKTRACVIAAAAPIRVQPRERSS</sequence>
<comment type="caution">
    <text evidence="2">The sequence shown here is derived from an EMBL/GenBank/DDBJ whole genome shotgun (WGS) entry which is preliminary data.</text>
</comment>
<feature type="region of interest" description="Disordered" evidence="1">
    <location>
        <begin position="113"/>
        <end position="135"/>
    </location>
</feature>
<protein>
    <submittedName>
        <fullName evidence="2">Uncharacterized protein</fullName>
    </submittedName>
</protein>
<reference evidence="2 3" key="1">
    <citation type="submission" date="2023-01" db="EMBL/GenBank/DDBJ databases">
        <title>Analysis of 21 Apiospora genomes using comparative genomics revels a genus with tremendous synthesis potential of carbohydrate active enzymes and secondary metabolites.</title>
        <authorList>
            <person name="Sorensen T."/>
        </authorList>
    </citation>
    <scope>NUCLEOTIDE SEQUENCE [LARGE SCALE GENOMIC DNA]</scope>
    <source>
        <strain evidence="2 3">CBS 83171</strain>
    </source>
</reference>
<evidence type="ECO:0000313" key="2">
    <source>
        <dbReference type="EMBL" id="KAK8052700.1"/>
    </source>
</evidence>
<dbReference type="Proteomes" id="UP001446871">
    <property type="component" value="Unassembled WGS sequence"/>
</dbReference>
<organism evidence="2 3">
    <name type="scientific">Apiospora saccharicola</name>
    <dbReference type="NCBI Taxonomy" id="335842"/>
    <lineage>
        <taxon>Eukaryota</taxon>
        <taxon>Fungi</taxon>
        <taxon>Dikarya</taxon>
        <taxon>Ascomycota</taxon>
        <taxon>Pezizomycotina</taxon>
        <taxon>Sordariomycetes</taxon>
        <taxon>Xylariomycetidae</taxon>
        <taxon>Amphisphaeriales</taxon>
        <taxon>Apiosporaceae</taxon>
        <taxon>Apiospora</taxon>
    </lineage>
</organism>
<gene>
    <name evidence="2" type="ORF">PG996_012001</name>
</gene>
<evidence type="ECO:0000313" key="3">
    <source>
        <dbReference type="Proteomes" id="UP001446871"/>
    </source>
</evidence>